<reference evidence="4 5" key="1">
    <citation type="submission" date="2015-06" db="EMBL/GenBank/DDBJ databases">
        <title>Draft genome assembly of filamentous brackish cyanobacterium Limnoraphis robusta strain CS-951.</title>
        <authorList>
            <person name="Willis A."/>
            <person name="Parks M."/>
            <person name="Burford M.A."/>
        </authorList>
    </citation>
    <scope>NUCLEOTIDE SEQUENCE [LARGE SCALE GENOMIC DNA]</scope>
    <source>
        <strain evidence="4 5">CS-951</strain>
    </source>
</reference>
<dbReference type="EMBL" id="LATL02000181">
    <property type="protein sequence ID" value="KKD39318.1"/>
    <property type="molecule type" value="Genomic_DNA"/>
</dbReference>
<name>A0A0F5YKN1_9CYAN</name>
<organism evidence="4 5">
    <name type="scientific">Limnoraphis robusta CS-951</name>
    <dbReference type="NCBI Taxonomy" id="1637645"/>
    <lineage>
        <taxon>Bacteria</taxon>
        <taxon>Bacillati</taxon>
        <taxon>Cyanobacteriota</taxon>
        <taxon>Cyanophyceae</taxon>
        <taxon>Oscillatoriophycideae</taxon>
        <taxon>Oscillatoriales</taxon>
        <taxon>Sirenicapillariaceae</taxon>
        <taxon>Limnoraphis</taxon>
    </lineage>
</organism>
<dbReference type="Pfam" id="PF00512">
    <property type="entry name" value="HisKA"/>
    <property type="match status" value="1"/>
</dbReference>
<dbReference type="Proteomes" id="UP000033607">
    <property type="component" value="Unassembled WGS sequence"/>
</dbReference>
<dbReference type="InterPro" id="IPR003661">
    <property type="entry name" value="HisK_dim/P_dom"/>
</dbReference>
<comment type="catalytic activity">
    <reaction evidence="1">
        <text>ATP + protein L-histidine = ADP + protein N-phospho-L-histidine.</text>
        <dbReference type="EC" id="2.7.13.3"/>
    </reaction>
</comment>
<dbReference type="SUPFAM" id="SSF47384">
    <property type="entry name" value="Homodimeric domain of signal transducing histidine kinase"/>
    <property type="match status" value="1"/>
</dbReference>
<feature type="domain" description="Signal transduction histidine kinase dimerisation/phosphoacceptor" evidence="3">
    <location>
        <begin position="10"/>
        <end position="77"/>
    </location>
</feature>
<dbReference type="GO" id="GO:0000155">
    <property type="term" value="F:phosphorelay sensor kinase activity"/>
    <property type="evidence" value="ECO:0007669"/>
    <property type="project" value="InterPro"/>
</dbReference>
<protein>
    <recommendedName>
        <fullName evidence="2">histidine kinase</fullName>
        <ecNumber evidence="2">2.7.13.3</ecNumber>
    </recommendedName>
</protein>
<proteinExistence type="predicted"/>
<dbReference type="InterPro" id="IPR036097">
    <property type="entry name" value="HisK_dim/P_sf"/>
</dbReference>
<evidence type="ECO:0000256" key="1">
    <source>
        <dbReference type="ARBA" id="ARBA00000085"/>
    </source>
</evidence>
<evidence type="ECO:0000256" key="2">
    <source>
        <dbReference type="ARBA" id="ARBA00012438"/>
    </source>
</evidence>
<evidence type="ECO:0000313" key="5">
    <source>
        <dbReference type="Proteomes" id="UP000033607"/>
    </source>
</evidence>
<dbReference type="RefSeq" id="WP_046277226.1">
    <property type="nucleotide sequence ID" value="NZ_LATL02000181.1"/>
</dbReference>
<sequence>MNISQLSPDRHQSLITVVNHELRTPLTTILISAELLSRYNNSWSEEKKLEYIQRVQKAASELTQLLNSDEFANKLKDYAQNLQDSVS</sequence>
<dbReference type="OrthoDB" id="462322at2"/>
<accession>A0A0F5YKN1</accession>
<dbReference type="AlphaFoldDB" id="A0A0F5YKN1"/>
<dbReference type="CDD" id="cd00082">
    <property type="entry name" value="HisKA"/>
    <property type="match status" value="1"/>
</dbReference>
<evidence type="ECO:0000259" key="3">
    <source>
        <dbReference type="SMART" id="SM00388"/>
    </source>
</evidence>
<dbReference type="EC" id="2.7.13.3" evidence="2"/>
<dbReference type="Gene3D" id="1.10.287.130">
    <property type="match status" value="1"/>
</dbReference>
<comment type="caution">
    <text evidence="4">The sequence shown here is derived from an EMBL/GenBank/DDBJ whole genome shotgun (WGS) entry which is preliminary data.</text>
</comment>
<evidence type="ECO:0000313" key="4">
    <source>
        <dbReference type="EMBL" id="KKD39318.1"/>
    </source>
</evidence>
<gene>
    <name evidence="4" type="ORF">WN50_04070</name>
</gene>
<dbReference type="SMART" id="SM00388">
    <property type="entry name" value="HisKA"/>
    <property type="match status" value="1"/>
</dbReference>